<proteinExistence type="inferred from homology"/>
<evidence type="ECO:0000256" key="8">
    <source>
        <dbReference type="ARBA" id="ARBA00022989"/>
    </source>
</evidence>
<dbReference type="InterPro" id="IPR018506">
    <property type="entry name" value="Cyt_B5_heme-BS"/>
</dbReference>
<evidence type="ECO:0000256" key="2">
    <source>
        <dbReference type="ARBA" id="ARBA00009295"/>
    </source>
</evidence>
<dbReference type="GO" id="GO:0020037">
    <property type="term" value="F:heme binding"/>
    <property type="evidence" value="ECO:0007669"/>
    <property type="project" value="InterPro"/>
</dbReference>
<evidence type="ECO:0000259" key="16">
    <source>
        <dbReference type="PROSITE" id="PS50255"/>
    </source>
</evidence>
<dbReference type="OrthoDB" id="10260134at2759"/>
<evidence type="ECO:0000256" key="14">
    <source>
        <dbReference type="SAM" id="MobiDB-lite"/>
    </source>
</evidence>
<keyword evidence="9" id="KW-0560">Oxidoreductase</keyword>
<keyword evidence="10" id="KW-0408">Iron</keyword>
<keyword evidence="12 15" id="KW-0472">Membrane</keyword>
<feature type="transmembrane region" description="Helical" evidence="15">
    <location>
        <begin position="42"/>
        <end position="62"/>
    </location>
</feature>
<dbReference type="Pfam" id="PF00487">
    <property type="entry name" value="FA_desaturase"/>
    <property type="match status" value="1"/>
</dbReference>
<feature type="transmembrane region" description="Helical" evidence="15">
    <location>
        <begin position="158"/>
        <end position="178"/>
    </location>
</feature>
<feature type="transmembrane region" description="Helical" evidence="15">
    <location>
        <begin position="12"/>
        <end position="36"/>
    </location>
</feature>
<dbReference type="PANTHER" id="PTHR11351">
    <property type="entry name" value="ACYL-COA DESATURASE"/>
    <property type="match status" value="1"/>
</dbReference>
<dbReference type="GO" id="GO:0006636">
    <property type="term" value="P:unsaturated fatty acid biosynthetic process"/>
    <property type="evidence" value="ECO:0007669"/>
    <property type="project" value="TreeGrafter"/>
</dbReference>
<evidence type="ECO:0000256" key="12">
    <source>
        <dbReference type="ARBA" id="ARBA00023136"/>
    </source>
</evidence>
<dbReference type="GO" id="GO:0005506">
    <property type="term" value="F:iron ion binding"/>
    <property type="evidence" value="ECO:0007669"/>
    <property type="project" value="TreeGrafter"/>
</dbReference>
<evidence type="ECO:0000256" key="3">
    <source>
        <dbReference type="ARBA" id="ARBA00022516"/>
    </source>
</evidence>
<feature type="region of interest" description="Disordered" evidence="14">
    <location>
        <begin position="432"/>
        <end position="514"/>
    </location>
</feature>
<evidence type="ECO:0000256" key="10">
    <source>
        <dbReference type="ARBA" id="ARBA00023004"/>
    </source>
</evidence>
<evidence type="ECO:0000256" key="4">
    <source>
        <dbReference type="ARBA" id="ARBA00022617"/>
    </source>
</evidence>
<evidence type="ECO:0000256" key="7">
    <source>
        <dbReference type="ARBA" id="ARBA00022832"/>
    </source>
</evidence>
<dbReference type="PRINTS" id="PR00075">
    <property type="entry name" value="FACDDSATRASE"/>
</dbReference>
<comment type="caution">
    <text evidence="17">The sequence shown here is derived from an EMBL/GenBank/DDBJ whole genome shotgun (WGS) entry which is preliminary data.</text>
</comment>
<dbReference type="EMBL" id="JAGFBS010000002">
    <property type="protein sequence ID" value="KAG6380680.1"/>
    <property type="molecule type" value="Genomic_DNA"/>
</dbReference>
<dbReference type="PANTHER" id="PTHR11351:SF31">
    <property type="entry name" value="DESATURASE 1, ISOFORM A-RELATED"/>
    <property type="match status" value="1"/>
</dbReference>
<dbReference type="InterPro" id="IPR036400">
    <property type="entry name" value="Cyt_B5-like_heme/steroid_sf"/>
</dbReference>
<dbReference type="InterPro" id="IPR015876">
    <property type="entry name" value="Acyl-CoA_DS"/>
</dbReference>
<dbReference type="Pfam" id="PF00173">
    <property type="entry name" value="Cyt-b5"/>
    <property type="match status" value="1"/>
</dbReference>
<keyword evidence="6" id="KW-0479">Metal-binding</keyword>
<keyword evidence="11" id="KW-0443">Lipid metabolism</keyword>
<keyword evidence="4" id="KW-0349">Heme</keyword>
<keyword evidence="3" id="KW-0444">Lipid biosynthesis</keyword>
<evidence type="ECO:0000256" key="5">
    <source>
        <dbReference type="ARBA" id="ARBA00022692"/>
    </source>
</evidence>
<dbReference type="PROSITE" id="PS00191">
    <property type="entry name" value="CYTOCHROME_B5_1"/>
    <property type="match status" value="1"/>
</dbReference>
<evidence type="ECO:0000256" key="6">
    <source>
        <dbReference type="ARBA" id="ARBA00022723"/>
    </source>
</evidence>
<evidence type="ECO:0000256" key="11">
    <source>
        <dbReference type="ARBA" id="ARBA00023098"/>
    </source>
</evidence>
<evidence type="ECO:0000256" key="1">
    <source>
        <dbReference type="ARBA" id="ARBA00004141"/>
    </source>
</evidence>
<dbReference type="CDD" id="cd03505">
    <property type="entry name" value="Delta9-FADS-like"/>
    <property type="match status" value="1"/>
</dbReference>
<evidence type="ECO:0000313" key="17">
    <source>
        <dbReference type="EMBL" id="KAG6380680.1"/>
    </source>
</evidence>
<evidence type="ECO:0000256" key="15">
    <source>
        <dbReference type="SAM" id="Phobius"/>
    </source>
</evidence>
<dbReference type="PROSITE" id="PS50255">
    <property type="entry name" value="CYTOCHROME_B5_2"/>
    <property type="match status" value="1"/>
</dbReference>
<accession>A0A8I2YXS5</accession>
<dbReference type="GO" id="GO:0005789">
    <property type="term" value="C:endoplasmic reticulum membrane"/>
    <property type="evidence" value="ECO:0007669"/>
    <property type="project" value="TreeGrafter"/>
</dbReference>
<dbReference type="InterPro" id="IPR005804">
    <property type="entry name" value="FA_desaturase_dom"/>
</dbReference>
<protein>
    <recommendedName>
        <fullName evidence="16">Cytochrome b5 heme-binding domain-containing protein</fullName>
    </recommendedName>
</protein>
<dbReference type="Proteomes" id="UP000683000">
    <property type="component" value="Unassembled WGS sequence"/>
</dbReference>
<dbReference type="AlphaFoldDB" id="A0A8I2YXS5"/>
<evidence type="ECO:0000256" key="9">
    <source>
        <dbReference type="ARBA" id="ARBA00023002"/>
    </source>
</evidence>
<feature type="compositionally biased region" description="Low complexity" evidence="14">
    <location>
        <begin position="458"/>
        <end position="471"/>
    </location>
</feature>
<dbReference type="GO" id="GO:0004768">
    <property type="term" value="F:stearoyl-CoA 9-desaturase activity"/>
    <property type="evidence" value="ECO:0007669"/>
    <property type="project" value="TreeGrafter"/>
</dbReference>
<dbReference type="InterPro" id="IPR001199">
    <property type="entry name" value="Cyt_B5-like_heme/steroid-bd"/>
</dbReference>
<dbReference type="Gene3D" id="3.10.120.10">
    <property type="entry name" value="Cytochrome b5-like heme/steroid binding domain"/>
    <property type="match status" value="1"/>
</dbReference>
<organism evidence="17 18">
    <name type="scientific">Boletus reticuloceps</name>
    <dbReference type="NCBI Taxonomy" id="495285"/>
    <lineage>
        <taxon>Eukaryota</taxon>
        <taxon>Fungi</taxon>
        <taxon>Dikarya</taxon>
        <taxon>Basidiomycota</taxon>
        <taxon>Agaricomycotina</taxon>
        <taxon>Agaricomycetes</taxon>
        <taxon>Agaricomycetidae</taxon>
        <taxon>Boletales</taxon>
        <taxon>Boletineae</taxon>
        <taxon>Boletaceae</taxon>
        <taxon>Boletoideae</taxon>
        <taxon>Boletus</taxon>
    </lineage>
</organism>
<name>A0A8I2YXS5_9AGAM</name>
<comment type="similarity">
    <text evidence="2">Belongs to the fatty acid desaturase type 1 family.</text>
</comment>
<sequence length="569" mass="64343">MTTRQSPPRAKIWWSNIALFASVHIGAFLGVCWMPPTRVVPASLYMSFILWQAADFGITIGYHRLYSHRAFRASLPVRIVLVALGSSAFQGSIKWWCLRHRLHHRFTDDLEHDPYAATRGLFYSHMGWIFFKPRYERINTVDQEDLDSDFLVRFQHKYYVPIALILSFVVPVLLGYSWGDPVGAFIYGGLLTRIAIWHATFLVNSLAHWSGLQPYSDEDTSKGNLLLAILTCGEGNHNFHAFPHDYRSGPSKVDWDPSKWIIDGLHYLGLVTSVRRARPEDIDEARHYMTLKTLGKETTMTDGDEPWSGIEWTIEETQEYVASNPARCLIVIDGFVVDVTEYLKEHPGGTKVLRNYAIRDEHNGQTWRDASWAFGGGLNNHSRLAKRRACGLRVALSKYHFSSMSDRSTQTLSLGEAPRDCDAQTAYRRGECSKAEFIRPGSPRGSPRLERSSPFPADGGRNSRSGSPSSHDSLHQPRARSPSDQEDGPSQKRKKPLVDESKFPWEPAGSIAKRALPPDIQQTLDLLDNWSNDPSYVVRNIMLAPGCPDFPEDQWVILSKDSQLTSKSP</sequence>
<keyword evidence="8 15" id="KW-1133">Transmembrane helix</keyword>
<keyword evidence="5 15" id="KW-0812">Transmembrane</keyword>
<comment type="subcellular location">
    <subcellularLocation>
        <location evidence="1">Membrane</location>
        <topology evidence="1">Multi-pass membrane protein</topology>
    </subcellularLocation>
</comment>
<reference evidence="17" key="1">
    <citation type="submission" date="2021-03" db="EMBL/GenBank/DDBJ databases">
        <title>Evolutionary innovations through gain and loss of genes in the ectomycorrhizal Boletales.</title>
        <authorList>
            <person name="Wu G."/>
            <person name="Miyauchi S."/>
            <person name="Morin E."/>
            <person name="Yang Z.-L."/>
            <person name="Xu J."/>
            <person name="Martin F.M."/>
        </authorList>
    </citation>
    <scope>NUCLEOTIDE SEQUENCE</scope>
    <source>
        <strain evidence="17">BR01</strain>
    </source>
</reference>
<keyword evidence="7" id="KW-0276">Fatty acid metabolism</keyword>
<keyword evidence="18" id="KW-1185">Reference proteome</keyword>
<feature type="domain" description="Cytochrome b5 heme-binding" evidence="16">
    <location>
        <begin position="309"/>
        <end position="405"/>
    </location>
</feature>
<keyword evidence="13" id="KW-0275">Fatty acid biosynthesis</keyword>
<evidence type="ECO:0000313" key="18">
    <source>
        <dbReference type="Proteomes" id="UP000683000"/>
    </source>
</evidence>
<evidence type="ECO:0000256" key="13">
    <source>
        <dbReference type="ARBA" id="ARBA00023160"/>
    </source>
</evidence>
<dbReference type="SUPFAM" id="SSF55856">
    <property type="entry name" value="Cytochrome b5-like heme/steroid binding domain"/>
    <property type="match status" value="1"/>
</dbReference>
<gene>
    <name evidence="17" type="ORF">JVT61DRAFT_5054</name>
</gene>